<dbReference type="InterPro" id="IPR001431">
    <property type="entry name" value="Pept_M16_Zn_BS"/>
</dbReference>
<keyword evidence="13" id="KW-1185">Reference proteome</keyword>
<proteinExistence type="inferred from homology"/>
<keyword evidence="4" id="KW-0479">Metal-binding</keyword>
<dbReference type="GO" id="GO:0006508">
    <property type="term" value="P:proteolysis"/>
    <property type="evidence" value="ECO:0007669"/>
    <property type="project" value="UniProtKB-KW"/>
</dbReference>
<evidence type="ECO:0000256" key="8">
    <source>
        <dbReference type="RuleBase" id="RU004447"/>
    </source>
</evidence>
<feature type="domain" description="Peptidase M16 N-terminal" evidence="10">
    <location>
        <begin position="68"/>
        <end position="185"/>
    </location>
</feature>
<evidence type="ECO:0000256" key="4">
    <source>
        <dbReference type="ARBA" id="ARBA00022723"/>
    </source>
</evidence>
<dbReference type="EMBL" id="QKLU01000003">
    <property type="protein sequence ID" value="PYF75104.1"/>
    <property type="molecule type" value="Genomic_DNA"/>
</dbReference>
<evidence type="ECO:0000256" key="7">
    <source>
        <dbReference type="ARBA" id="ARBA00023049"/>
    </source>
</evidence>
<dbReference type="GO" id="GO:0004222">
    <property type="term" value="F:metalloendopeptidase activity"/>
    <property type="evidence" value="ECO:0007669"/>
    <property type="project" value="InterPro"/>
</dbReference>
<protein>
    <submittedName>
        <fullName evidence="12">Zinc protease</fullName>
    </submittedName>
</protein>
<feature type="chain" id="PRO_5016434212" evidence="9">
    <location>
        <begin position="25"/>
        <end position="951"/>
    </location>
</feature>
<evidence type="ECO:0000256" key="3">
    <source>
        <dbReference type="ARBA" id="ARBA00022670"/>
    </source>
</evidence>
<comment type="cofactor">
    <cofactor evidence="1">
        <name>Zn(2+)</name>
        <dbReference type="ChEBI" id="CHEBI:29105"/>
    </cofactor>
</comment>
<dbReference type="GO" id="GO:0046872">
    <property type="term" value="F:metal ion binding"/>
    <property type="evidence" value="ECO:0007669"/>
    <property type="project" value="UniProtKB-KW"/>
</dbReference>
<dbReference type="RefSeq" id="WP_110830143.1">
    <property type="nucleotide sequence ID" value="NZ_QKLU01000003.1"/>
</dbReference>
<keyword evidence="3 12" id="KW-0645">Protease</keyword>
<feature type="domain" description="Peptidase M16 C-terminal" evidence="11">
    <location>
        <begin position="225"/>
        <end position="405"/>
    </location>
</feature>
<sequence length="951" mass="106517">MYKNQKLLLTALLAGIGLPALTTAQVTKNSPPKKQASVQTVKAQQVLPLDPTVRVGKLPNGFTYYIRQNKEPKNRVVMYLANKIGSILETDQQQGLAHFMEHMSFNGTKHFPKSELINYLQKSGVRFGADLNAYTGFDETVYQLPLPSDNPEILKNGLQIMRDWAQDVTLDPVEIDKERGVILEEKRLDKGASERMDKQTFPILLNQSRYASRLPIGTEEVLLNFKPEEIRSYYRDWYRPNLQALIVVGDIDVNKMEQSIKAKFSDLKNPVREKPRTKYRVPLTGKNQFVVVTDKEMPSTVAQVVIKHTAPELKTESDYRSSLIRGLFNQMLSHRYKELSRQADPPFLEGGAGIEDLLGGLDNYTVTVSAKPGELEKGFKAVWRESRRLQLFGFTQTELDRAKQNYLSRMDAAVKEKDKTASQAYVEAYLQHFLKQIAVPGLVKDNELVHKFIPGITLAELNGVSKEYIQDTNRDIVIMAPDKDKATMPAEAKVLGWIDAVNAEKLEAYKDNVNTLPLLVNQPVTGKIATEEKDVQLGITRLTLSNGVKVILKKTDFKNNQILFRAFSNGGTSLYSDADFQSASKAAGLVAAGGLGNYTATQLDKFLSGKQLKVKPYISERSQGFSGSSTPGDLETALQLVYGYVTEPRKDPEIFKGIIANAKDELANRSDDPEKVFGDTVNAVLSNYNVRRTGPSLEKISQISLDRAFEIYKERFSNAADLTFTFVGSIDEAQIKPLLEKYLGSLPSTGKKEEAKNLGIGIPEGVISKTVHKGSEPKATVYLIFSGSFDYSYENDLKLEAIKEALEIRMTERLREEEGGVYTPGVDVGTSKFPEEKFSLVVSFGCAPANVERLIASAVDEVNKLKKEGPLLENVNKFKAEDVRRRETELKTNVFWLNYLNEQLLINEPLNKLFDYDATMNKISVSSLKEIAAKYLTGKNYIRLVLLPETK</sequence>
<organism evidence="12 13">
    <name type="scientific">Pedobacter nutrimenti</name>
    <dbReference type="NCBI Taxonomy" id="1241337"/>
    <lineage>
        <taxon>Bacteria</taxon>
        <taxon>Pseudomonadati</taxon>
        <taxon>Bacteroidota</taxon>
        <taxon>Sphingobacteriia</taxon>
        <taxon>Sphingobacteriales</taxon>
        <taxon>Sphingobacteriaceae</taxon>
        <taxon>Pedobacter</taxon>
    </lineage>
</organism>
<accession>A0A318UFA0</accession>
<dbReference type="InterPro" id="IPR011765">
    <property type="entry name" value="Pept_M16_N"/>
</dbReference>
<feature type="signal peptide" evidence="9">
    <location>
        <begin position="1"/>
        <end position="24"/>
    </location>
</feature>
<dbReference type="PROSITE" id="PS00143">
    <property type="entry name" value="INSULINASE"/>
    <property type="match status" value="1"/>
</dbReference>
<name>A0A318UFA0_9SPHI</name>
<evidence type="ECO:0000313" key="12">
    <source>
        <dbReference type="EMBL" id="PYF75104.1"/>
    </source>
</evidence>
<evidence type="ECO:0000256" key="2">
    <source>
        <dbReference type="ARBA" id="ARBA00007261"/>
    </source>
</evidence>
<evidence type="ECO:0000256" key="6">
    <source>
        <dbReference type="ARBA" id="ARBA00022833"/>
    </source>
</evidence>
<evidence type="ECO:0000256" key="1">
    <source>
        <dbReference type="ARBA" id="ARBA00001947"/>
    </source>
</evidence>
<dbReference type="Proteomes" id="UP000248198">
    <property type="component" value="Unassembled WGS sequence"/>
</dbReference>
<evidence type="ECO:0000259" key="11">
    <source>
        <dbReference type="Pfam" id="PF05193"/>
    </source>
</evidence>
<dbReference type="InterPro" id="IPR011249">
    <property type="entry name" value="Metalloenz_LuxS/M16"/>
</dbReference>
<dbReference type="SUPFAM" id="SSF63411">
    <property type="entry name" value="LuxS/MPP-like metallohydrolase"/>
    <property type="match status" value="4"/>
</dbReference>
<gene>
    <name evidence="12" type="ORF">B0O44_103551</name>
</gene>
<keyword evidence="9" id="KW-0732">Signal</keyword>
<dbReference type="PANTHER" id="PTHR43690">
    <property type="entry name" value="NARDILYSIN"/>
    <property type="match status" value="1"/>
</dbReference>
<keyword evidence="5" id="KW-0378">Hydrolase</keyword>
<dbReference type="Gene3D" id="3.30.830.10">
    <property type="entry name" value="Metalloenzyme, LuxS/M16 peptidase-like"/>
    <property type="match status" value="4"/>
</dbReference>
<dbReference type="Pfam" id="PF05193">
    <property type="entry name" value="Peptidase_M16_C"/>
    <property type="match status" value="2"/>
</dbReference>
<evidence type="ECO:0000256" key="9">
    <source>
        <dbReference type="SAM" id="SignalP"/>
    </source>
</evidence>
<comment type="similarity">
    <text evidence="2 8">Belongs to the peptidase M16 family.</text>
</comment>
<dbReference type="InterPro" id="IPR050626">
    <property type="entry name" value="Peptidase_M16"/>
</dbReference>
<evidence type="ECO:0000256" key="5">
    <source>
        <dbReference type="ARBA" id="ARBA00022801"/>
    </source>
</evidence>
<dbReference type="PANTHER" id="PTHR43690:SF34">
    <property type="entry name" value="ZINC PROTEASE PQQL-LIKE"/>
    <property type="match status" value="1"/>
</dbReference>
<evidence type="ECO:0000313" key="13">
    <source>
        <dbReference type="Proteomes" id="UP000248198"/>
    </source>
</evidence>
<dbReference type="InterPro" id="IPR007863">
    <property type="entry name" value="Peptidase_M16_C"/>
</dbReference>
<dbReference type="Pfam" id="PF00675">
    <property type="entry name" value="Peptidase_M16"/>
    <property type="match status" value="1"/>
</dbReference>
<dbReference type="OrthoDB" id="9811314at2"/>
<reference evidence="12 13" key="1">
    <citation type="submission" date="2018-06" db="EMBL/GenBank/DDBJ databases">
        <title>Genomic Encyclopedia of Archaeal and Bacterial Type Strains, Phase II (KMG-II): from individual species to whole genera.</title>
        <authorList>
            <person name="Goeker M."/>
        </authorList>
    </citation>
    <scope>NUCLEOTIDE SEQUENCE [LARGE SCALE GENOMIC DNA]</scope>
    <source>
        <strain evidence="12 13">DSM 27372</strain>
    </source>
</reference>
<keyword evidence="6" id="KW-0862">Zinc</keyword>
<keyword evidence="7" id="KW-0482">Metalloprotease</keyword>
<evidence type="ECO:0000259" key="10">
    <source>
        <dbReference type="Pfam" id="PF00675"/>
    </source>
</evidence>
<comment type="caution">
    <text evidence="12">The sequence shown here is derived from an EMBL/GenBank/DDBJ whole genome shotgun (WGS) entry which is preliminary data.</text>
</comment>
<feature type="domain" description="Peptidase M16 C-terminal" evidence="11">
    <location>
        <begin position="703"/>
        <end position="877"/>
    </location>
</feature>
<dbReference type="AlphaFoldDB" id="A0A318UFA0"/>